<dbReference type="InterPro" id="IPR011852">
    <property type="entry name" value="TRAP_TAXI"/>
</dbReference>
<reference evidence="2 3" key="1">
    <citation type="submission" date="2010-10" db="EMBL/GenBank/DDBJ databases">
        <title>Complete sequence of Mesorhizobium opportunistum WSM2075.</title>
        <authorList>
            <consortium name="US DOE Joint Genome Institute"/>
            <person name="Lucas S."/>
            <person name="Copeland A."/>
            <person name="Lapidus A."/>
            <person name="Cheng J.-F."/>
            <person name="Bruce D."/>
            <person name="Goodwin L."/>
            <person name="Pitluck S."/>
            <person name="Chertkov O."/>
            <person name="Misra M."/>
            <person name="Detter J.C."/>
            <person name="Han C."/>
            <person name="Tapia R."/>
            <person name="Land M."/>
            <person name="Hauser L."/>
            <person name="Kyrpides N."/>
            <person name="Ovchinnikova G."/>
            <person name="Mavrommatis K.M."/>
            <person name="Tiwari R.P."/>
            <person name="Howieson J.G."/>
            <person name="O'Hara G.W."/>
            <person name="Nandasena K.G."/>
            <person name="Woyke T."/>
        </authorList>
    </citation>
    <scope>NUCLEOTIDE SEQUENCE [LARGE SCALE GENOMIC DNA]</scope>
    <source>
        <strain evidence="3">LMG 24607 / HAMBI 3007 / WSM2075</strain>
    </source>
</reference>
<accession>F7Y3B9</accession>
<dbReference type="STRING" id="536019.Mesop_2765"/>
<dbReference type="Proteomes" id="UP000001623">
    <property type="component" value="Chromosome"/>
</dbReference>
<protein>
    <submittedName>
        <fullName evidence="2">TRAP transporter solute receptor, TAXI family</fullName>
    </submittedName>
</protein>
<evidence type="ECO:0000256" key="1">
    <source>
        <dbReference type="SAM" id="SignalP"/>
    </source>
</evidence>
<dbReference type="PANTHER" id="PTHR42941:SF1">
    <property type="entry name" value="SLL1037 PROTEIN"/>
    <property type="match status" value="1"/>
</dbReference>
<dbReference type="AlphaFoldDB" id="F7Y3B9"/>
<gene>
    <name evidence="2" type="ordered locus">Mesop_2765</name>
</gene>
<dbReference type="SUPFAM" id="SSF53850">
    <property type="entry name" value="Periplasmic binding protein-like II"/>
    <property type="match status" value="1"/>
</dbReference>
<dbReference type="EMBL" id="CP002279">
    <property type="protein sequence ID" value="AEH87226.1"/>
    <property type="molecule type" value="Genomic_DNA"/>
</dbReference>
<dbReference type="Pfam" id="PF16868">
    <property type="entry name" value="NMT1_3"/>
    <property type="match status" value="1"/>
</dbReference>
<dbReference type="Gene3D" id="3.40.190.10">
    <property type="entry name" value="Periplasmic binding protein-like II"/>
    <property type="match status" value="2"/>
</dbReference>
<feature type="chain" id="PRO_5003365214" evidence="1">
    <location>
        <begin position="24"/>
        <end position="321"/>
    </location>
</feature>
<sequence length="321" mass="34342">MYRTMKTLIGAAACALLALPSNAAEQRFVTIGTGGVTGVYYAVGGAICRLMNKDRQKTGIRCSTESTGGSVFNVNSIQTGDLDFGLTQSDVQYQAYNGTGNFDGKPFKDLRAVFSVHPEPFTVLARPDAGVKKFEDFKGKRFNVGNPGSGTRSSMEELLKQMGWALGDFSLAAELKADEQGSALCDNKIDGFFYGVGHPSAAIQDPTTACGAKLIPLTGPAVDALVAAHPYYSVATIPGGMYANNPDPTTTFGVRATVVTNASTPDDVVYEMVKAVFENFDDFKKLHPAFANLDPKEMVKAGLSAPLHPGAERYYKEKGWM</sequence>
<dbReference type="NCBIfam" id="TIGR02122">
    <property type="entry name" value="TRAP_TAXI"/>
    <property type="match status" value="1"/>
</dbReference>
<dbReference type="CDD" id="cd13568">
    <property type="entry name" value="PBP2_TAXI_TRAP_like_3"/>
    <property type="match status" value="1"/>
</dbReference>
<dbReference type="eggNOG" id="COG2358">
    <property type="taxonomic scope" value="Bacteria"/>
</dbReference>
<dbReference type="PANTHER" id="PTHR42941">
    <property type="entry name" value="SLL1037 PROTEIN"/>
    <property type="match status" value="1"/>
</dbReference>
<dbReference type="KEGG" id="mop:Mesop_2765"/>
<dbReference type="HOGENOM" id="CLU_033215_0_1_5"/>
<keyword evidence="1" id="KW-0732">Signal</keyword>
<evidence type="ECO:0000313" key="3">
    <source>
        <dbReference type="Proteomes" id="UP000001623"/>
    </source>
</evidence>
<organism evidence="2 3">
    <name type="scientific">Mesorhizobium opportunistum (strain LMG 24607 / HAMBI 3007 / WSM2075)</name>
    <dbReference type="NCBI Taxonomy" id="536019"/>
    <lineage>
        <taxon>Bacteria</taxon>
        <taxon>Pseudomonadati</taxon>
        <taxon>Pseudomonadota</taxon>
        <taxon>Alphaproteobacteria</taxon>
        <taxon>Hyphomicrobiales</taxon>
        <taxon>Phyllobacteriaceae</taxon>
        <taxon>Mesorhizobium</taxon>
    </lineage>
</organism>
<name>F7Y3B9_MESOW</name>
<feature type="signal peptide" evidence="1">
    <location>
        <begin position="1"/>
        <end position="23"/>
    </location>
</feature>
<evidence type="ECO:0000313" key="2">
    <source>
        <dbReference type="EMBL" id="AEH87226.1"/>
    </source>
</evidence>
<keyword evidence="2" id="KW-0675">Receptor</keyword>
<proteinExistence type="predicted"/>